<sequence>MKITLIPLLLLSVLGIKSLLEGAYDSPHQVVDTSGNILRVGANYYIIPNPTTKCSIFSNYKGNNGLVLAKVAANKTFPLDVLVVEGQQLGQPLTFTPIHDQKKGAPVRVSTDLNIEFSMQTSCSQSNVWKIDHFDRATRKWFVTTGGVVGHPSWRTISNWFKIEKYDGDYKLVSCPTFCAYCKVQCRDIGVYEDQNGNKRLALTDAPYKVRFQKA</sequence>
<gene>
    <name evidence="2" type="ORF">D0Y65_024361</name>
</gene>
<evidence type="ECO:0000256" key="1">
    <source>
        <dbReference type="SAM" id="SignalP"/>
    </source>
</evidence>
<dbReference type="EMBL" id="QZWG01000009">
    <property type="protein sequence ID" value="RZB92314.1"/>
    <property type="molecule type" value="Genomic_DNA"/>
</dbReference>
<dbReference type="CDD" id="cd23375">
    <property type="entry name" value="beta-trefoil_STI_VvMLP-like"/>
    <property type="match status" value="1"/>
</dbReference>
<dbReference type="Gene3D" id="2.80.10.50">
    <property type="match status" value="1"/>
</dbReference>
<dbReference type="SMART" id="SM00452">
    <property type="entry name" value="STI"/>
    <property type="match status" value="1"/>
</dbReference>
<dbReference type="Gramene" id="XM_028324036.1">
    <property type="protein sequence ID" value="XP_028179837.1"/>
    <property type="gene ID" value="LOC114366978"/>
</dbReference>
<feature type="chain" id="PRO_5019577232" evidence="1">
    <location>
        <begin position="23"/>
        <end position="215"/>
    </location>
</feature>
<dbReference type="InterPro" id="IPR011065">
    <property type="entry name" value="Kunitz_inhibitor_STI-like_sf"/>
</dbReference>
<dbReference type="AlphaFoldDB" id="A0A445J1N4"/>
<dbReference type="PANTHER" id="PTHR33107:SF77">
    <property type="entry name" value="KUNITZ TYPE TRYPSIN INHIBITOR _ MIRACULIN"/>
    <property type="match status" value="1"/>
</dbReference>
<keyword evidence="3" id="KW-1185">Reference proteome</keyword>
<dbReference type="PANTHER" id="PTHR33107">
    <property type="entry name" value="KUNITZ TRYPSIN INHIBITOR 2"/>
    <property type="match status" value="1"/>
</dbReference>
<reference evidence="2 3" key="1">
    <citation type="submission" date="2018-09" db="EMBL/GenBank/DDBJ databases">
        <title>A high-quality reference genome of wild soybean provides a powerful tool to mine soybean genomes.</title>
        <authorList>
            <person name="Xie M."/>
            <person name="Chung C.Y.L."/>
            <person name="Li M.-W."/>
            <person name="Wong F.-L."/>
            <person name="Chan T.-F."/>
            <person name="Lam H.-M."/>
        </authorList>
    </citation>
    <scope>NUCLEOTIDE SEQUENCE [LARGE SCALE GENOMIC DNA]</scope>
    <source>
        <strain evidence="3">cv. W05</strain>
        <tissue evidence="2">Hypocotyl of etiolated seedlings</tissue>
    </source>
</reference>
<organism evidence="2 3">
    <name type="scientific">Glycine soja</name>
    <name type="common">Wild soybean</name>
    <dbReference type="NCBI Taxonomy" id="3848"/>
    <lineage>
        <taxon>Eukaryota</taxon>
        <taxon>Viridiplantae</taxon>
        <taxon>Streptophyta</taxon>
        <taxon>Embryophyta</taxon>
        <taxon>Tracheophyta</taxon>
        <taxon>Spermatophyta</taxon>
        <taxon>Magnoliopsida</taxon>
        <taxon>eudicotyledons</taxon>
        <taxon>Gunneridae</taxon>
        <taxon>Pentapetalae</taxon>
        <taxon>rosids</taxon>
        <taxon>fabids</taxon>
        <taxon>Fabales</taxon>
        <taxon>Fabaceae</taxon>
        <taxon>Papilionoideae</taxon>
        <taxon>50 kb inversion clade</taxon>
        <taxon>NPAAA clade</taxon>
        <taxon>indigoferoid/millettioid clade</taxon>
        <taxon>Phaseoleae</taxon>
        <taxon>Glycine</taxon>
        <taxon>Glycine subgen. Soja</taxon>
    </lineage>
</organism>
<comment type="caution">
    <text evidence="2">The sequence shown here is derived from an EMBL/GenBank/DDBJ whole genome shotgun (WGS) entry which is preliminary data.</text>
</comment>
<dbReference type="Pfam" id="PF00197">
    <property type="entry name" value="Kunitz_legume"/>
    <property type="match status" value="1"/>
</dbReference>
<evidence type="ECO:0000313" key="3">
    <source>
        <dbReference type="Proteomes" id="UP000289340"/>
    </source>
</evidence>
<evidence type="ECO:0000313" key="2">
    <source>
        <dbReference type="EMBL" id="RZB92314.1"/>
    </source>
</evidence>
<keyword evidence="1" id="KW-0732">Signal</keyword>
<dbReference type="PRINTS" id="PR00291">
    <property type="entry name" value="KUNITZINHBTR"/>
</dbReference>
<dbReference type="Proteomes" id="UP000289340">
    <property type="component" value="Chromosome 9"/>
</dbReference>
<accession>A0A445J1N4</accession>
<dbReference type="GO" id="GO:0004866">
    <property type="term" value="F:endopeptidase inhibitor activity"/>
    <property type="evidence" value="ECO:0007669"/>
    <property type="project" value="InterPro"/>
</dbReference>
<dbReference type="SUPFAM" id="SSF50386">
    <property type="entry name" value="STI-like"/>
    <property type="match status" value="1"/>
</dbReference>
<dbReference type="InterPro" id="IPR002160">
    <property type="entry name" value="Prot_inh_Kunz-lg"/>
</dbReference>
<feature type="signal peptide" evidence="1">
    <location>
        <begin position="1"/>
        <end position="22"/>
    </location>
</feature>
<proteinExistence type="predicted"/>
<name>A0A445J1N4_GLYSO</name>
<protein>
    <submittedName>
        <fullName evidence="2">Miraculin</fullName>
    </submittedName>
</protein>